<feature type="signal peptide" evidence="2">
    <location>
        <begin position="1"/>
        <end position="23"/>
    </location>
</feature>
<reference evidence="3" key="2">
    <citation type="journal article" date="2015" name="Data Brief">
        <title>Shoot transcriptome of the giant reed, Arundo donax.</title>
        <authorList>
            <person name="Barrero R.A."/>
            <person name="Guerrero F.D."/>
            <person name="Moolhuijzen P."/>
            <person name="Goolsby J.A."/>
            <person name="Tidwell J."/>
            <person name="Bellgard S.E."/>
            <person name="Bellgard M.I."/>
        </authorList>
    </citation>
    <scope>NUCLEOTIDE SEQUENCE</scope>
    <source>
        <tissue evidence="3">Shoot tissue taken approximately 20 cm above the soil surface</tissue>
    </source>
</reference>
<accession>A0A0A9GCB7</accession>
<evidence type="ECO:0000256" key="1">
    <source>
        <dbReference type="SAM" id="MobiDB-lite"/>
    </source>
</evidence>
<dbReference type="EMBL" id="GBRH01175784">
    <property type="protein sequence ID" value="JAE22112.1"/>
    <property type="molecule type" value="Transcribed_RNA"/>
</dbReference>
<evidence type="ECO:0000313" key="3">
    <source>
        <dbReference type="EMBL" id="JAE22112.1"/>
    </source>
</evidence>
<sequence length="66" mass="7007">MVLLLLAMVLMLLLLLHRQLVMPIHHILAEGDGGVAGEAPVPADHGGRRHVPTGDHQTPGHILLAS</sequence>
<evidence type="ECO:0008006" key="4">
    <source>
        <dbReference type="Google" id="ProtNLM"/>
    </source>
</evidence>
<name>A0A0A9GCB7_ARUDO</name>
<reference evidence="3" key="1">
    <citation type="submission" date="2014-09" db="EMBL/GenBank/DDBJ databases">
        <authorList>
            <person name="Magalhaes I.L.F."/>
            <person name="Oliveira U."/>
            <person name="Santos F.R."/>
            <person name="Vidigal T.H.D.A."/>
            <person name="Brescovit A.D."/>
            <person name="Santos A.J."/>
        </authorList>
    </citation>
    <scope>NUCLEOTIDE SEQUENCE</scope>
    <source>
        <tissue evidence="3">Shoot tissue taken approximately 20 cm above the soil surface</tissue>
    </source>
</reference>
<proteinExistence type="predicted"/>
<dbReference type="AlphaFoldDB" id="A0A0A9GCB7"/>
<organism evidence="3">
    <name type="scientific">Arundo donax</name>
    <name type="common">Giant reed</name>
    <name type="synonym">Donax arundinaceus</name>
    <dbReference type="NCBI Taxonomy" id="35708"/>
    <lineage>
        <taxon>Eukaryota</taxon>
        <taxon>Viridiplantae</taxon>
        <taxon>Streptophyta</taxon>
        <taxon>Embryophyta</taxon>
        <taxon>Tracheophyta</taxon>
        <taxon>Spermatophyta</taxon>
        <taxon>Magnoliopsida</taxon>
        <taxon>Liliopsida</taxon>
        <taxon>Poales</taxon>
        <taxon>Poaceae</taxon>
        <taxon>PACMAD clade</taxon>
        <taxon>Arundinoideae</taxon>
        <taxon>Arundineae</taxon>
        <taxon>Arundo</taxon>
    </lineage>
</organism>
<evidence type="ECO:0000256" key="2">
    <source>
        <dbReference type="SAM" id="SignalP"/>
    </source>
</evidence>
<protein>
    <recommendedName>
        <fullName evidence="4">Secreted protein</fullName>
    </recommendedName>
</protein>
<feature type="region of interest" description="Disordered" evidence="1">
    <location>
        <begin position="38"/>
        <end position="66"/>
    </location>
</feature>
<keyword evidence="2" id="KW-0732">Signal</keyword>
<feature type="chain" id="PRO_5002065021" description="Secreted protein" evidence="2">
    <location>
        <begin position="24"/>
        <end position="66"/>
    </location>
</feature>